<proteinExistence type="predicted"/>
<gene>
    <name evidence="1" type="ORF">D2118_14265</name>
</gene>
<accession>A0A5X3P1G9</accession>
<reference evidence="1" key="1">
    <citation type="submission" date="2018-10" db="EMBL/GenBank/DDBJ databases">
        <authorList>
            <consortium name="GenomeTrakr network: Whole genome sequencing for foodborne pathogen traceback"/>
        </authorList>
    </citation>
    <scope>NUCLEOTIDE SEQUENCE</scope>
    <source>
        <strain evidence="1">FDA00013435</strain>
    </source>
</reference>
<protein>
    <submittedName>
        <fullName evidence="1">Uncharacterized protein</fullName>
    </submittedName>
</protein>
<dbReference type="EMBL" id="AAHRRA010000013">
    <property type="protein sequence ID" value="EBZ6052609.1"/>
    <property type="molecule type" value="Genomic_DNA"/>
</dbReference>
<name>A0A5X3P1G9_SALET</name>
<organism evidence="1">
    <name type="scientific">Salmonella enterica subsp. enterica serovar Weslaco</name>
    <dbReference type="NCBI Taxonomy" id="1243597"/>
    <lineage>
        <taxon>Bacteria</taxon>
        <taxon>Pseudomonadati</taxon>
        <taxon>Pseudomonadota</taxon>
        <taxon>Gammaproteobacteria</taxon>
        <taxon>Enterobacterales</taxon>
        <taxon>Enterobacteriaceae</taxon>
        <taxon>Salmonella</taxon>
    </lineage>
</organism>
<sequence length="87" mass="10492">MTVDSLVSFMRKTRPLDSHRHFVTFAYREKHRLRHIFTTFIPENSEKRQRKIRWRMNQLSPKWITVRMDLPSCISSKASLICSSGRR</sequence>
<comment type="caution">
    <text evidence="1">The sequence shown here is derived from an EMBL/GenBank/DDBJ whole genome shotgun (WGS) entry which is preliminary data.</text>
</comment>
<dbReference type="AlphaFoldDB" id="A0A5X3P1G9"/>
<evidence type="ECO:0000313" key="1">
    <source>
        <dbReference type="EMBL" id="EBZ6052609.1"/>
    </source>
</evidence>